<dbReference type="Gene3D" id="3.90.1150.10">
    <property type="entry name" value="Aspartate Aminotransferase, domain 1"/>
    <property type="match status" value="1"/>
</dbReference>
<gene>
    <name evidence="5" type="ORF">METZ01_LOCUS508211</name>
</gene>
<reference evidence="5" key="1">
    <citation type="submission" date="2018-05" db="EMBL/GenBank/DDBJ databases">
        <authorList>
            <person name="Lanie J.A."/>
            <person name="Ng W.-L."/>
            <person name="Kazmierczak K.M."/>
            <person name="Andrzejewski T.M."/>
            <person name="Davidsen T.M."/>
            <person name="Wayne K.J."/>
            <person name="Tettelin H."/>
            <person name="Glass J.I."/>
            <person name="Rusch D."/>
            <person name="Podicherti R."/>
            <person name="Tsui H.-C.T."/>
            <person name="Winkler M.E."/>
        </authorList>
    </citation>
    <scope>NUCLEOTIDE SEQUENCE</scope>
</reference>
<sequence length="224" mass="25780">GWYKTGNRFNFMDHDVIPDILTTSKSLGGGKSSISAYVSRESILKKAYGNIRDATLHTTTYSGMGEECITALEAINIMEEENYREKSLRIEKTTKLRCKRLMDRFPDEIIECRGSGALHGIFIKTEKTFLSRLLKLLPLEMNKDEQFLSKLIVASLADWLYRHKKIYVLFANADEIAFLFTPSLVMEDGEINYFFDSVEDAFEKGIRKIITEFITKQFSKTLHC</sequence>
<evidence type="ECO:0000313" key="5">
    <source>
        <dbReference type="EMBL" id="SVE55357.1"/>
    </source>
</evidence>
<dbReference type="GO" id="GO:0030170">
    <property type="term" value="F:pyridoxal phosphate binding"/>
    <property type="evidence" value="ECO:0007669"/>
    <property type="project" value="InterPro"/>
</dbReference>
<evidence type="ECO:0000256" key="4">
    <source>
        <dbReference type="ARBA" id="ARBA00022898"/>
    </source>
</evidence>
<keyword evidence="3" id="KW-0808">Transferase</keyword>
<dbReference type="InterPro" id="IPR050103">
    <property type="entry name" value="Class-III_PLP-dep_AT"/>
</dbReference>
<name>A0A383EEU1_9ZZZZ</name>
<dbReference type="EMBL" id="UINC01225335">
    <property type="protein sequence ID" value="SVE55357.1"/>
    <property type="molecule type" value="Genomic_DNA"/>
</dbReference>
<dbReference type="PANTHER" id="PTHR11986:SF79">
    <property type="entry name" value="ACETYLORNITHINE AMINOTRANSFERASE, MITOCHONDRIAL"/>
    <property type="match status" value="1"/>
</dbReference>
<dbReference type="InterPro" id="IPR015421">
    <property type="entry name" value="PyrdxlP-dep_Trfase_major"/>
</dbReference>
<proteinExistence type="predicted"/>
<dbReference type="InterPro" id="IPR015424">
    <property type="entry name" value="PyrdxlP-dep_Trfase"/>
</dbReference>
<protein>
    <submittedName>
        <fullName evidence="5">Uncharacterized protein</fullName>
    </submittedName>
</protein>
<dbReference type="Gene3D" id="3.40.640.10">
    <property type="entry name" value="Type I PLP-dependent aspartate aminotransferase-like (Major domain)"/>
    <property type="match status" value="1"/>
</dbReference>
<dbReference type="PANTHER" id="PTHR11986">
    <property type="entry name" value="AMINOTRANSFERASE CLASS III"/>
    <property type="match status" value="1"/>
</dbReference>
<accession>A0A383EEU1</accession>
<dbReference type="InterPro" id="IPR005814">
    <property type="entry name" value="Aminotrans_3"/>
</dbReference>
<keyword evidence="4" id="KW-0663">Pyridoxal phosphate</keyword>
<evidence type="ECO:0000256" key="3">
    <source>
        <dbReference type="ARBA" id="ARBA00022679"/>
    </source>
</evidence>
<dbReference type="Pfam" id="PF00202">
    <property type="entry name" value="Aminotran_3"/>
    <property type="match status" value="1"/>
</dbReference>
<keyword evidence="2" id="KW-0032">Aminotransferase</keyword>
<dbReference type="SUPFAM" id="SSF53383">
    <property type="entry name" value="PLP-dependent transferases"/>
    <property type="match status" value="1"/>
</dbReference>
<dbReference type="InterPro" id="IPR015422">
    <property type="entry name" value="PyrdxlP-dep_Trfase_small"/>
</dbReference>
<dbReference type="GO" id="GO:0042802">
    <property type="term" value="F:identical protein binding"/>
    <property type="evidence" value="ECO:0007669"/>
    <property type="project" value="TreeGrafter"/>
</dbReference>
<dbReference type="GO" id="GO:0008483">
    <property type="term" value="F:transaminase activity"/>
    <property type="evidence" value="ECO:0007669"/>
    <property type="project" value="UniProtKB-KW"/>
</dbReference>
<evidence type="ECO:0000256" key="1">
    <source>
        <dbReference type="ARBA" id="ARBA00001933"/>
    </source>
</evidence>
<feature type="non-terminal residue" evidence="5">
    <location>
        <position position="1"/>
    </location>
</feature>
<evidence type="ECO:0000256" key="2">
    <source>
        <dbReference type="ARBA" id="ARBA00022576"/>
    </source>
</evidence>
<comment type="cofactor">
    <cofactor evidence="1">
        <name>pyridoxal 5'-phosphate</name>
        <dbReference type="ChEBI" id="CHEBI:597326"/>
    </cofactor>
</comment>
<dbReference type="AlphaFoldDB" id="A0A383EEU1"/>
<organism evidence="5">
    <name type="scientific">marine metagenome</name>
    <dbReference type="NCBI Taxonomy" id="408172"/>
    <lineage>
        <taxon>unclassified sequences</taxon>
        <taxon>metagenomes</taxon>
        <taxon>ecological metagenomes</taxon>
    </lineage>
</organism>